<evidence type="ECO:0000256" key="4">
    <source>
        <dbReference type="ARBA" id="ARBA00022807"/>
    </source>
</evidence>
<feature type="signal peptide" evidence="6">
    <location>
        <begin position="1"/>
        <end position="19"/>
    </location>
</feature>
<evidence type="ECO:0000256" key="3">
    <source>
        <dbReference type="ARBA" id="ARBA00022801"/>
    </source>
</evidence>
<dbReference type="Proteomes" id="UP001343257">
    <property type="component" value="Unassembled WGS sequence"/>
</dbReference>
<dbReference type="EMBL" id="JARTLD010000018">
    <property type="protein sequence ID" value="MED5017195.1"/>
    <property type="molecule type" value="Genomic_DNA"/>
</dbReference>
<dbReference type="InterPro" id="IPR003646">
    <property type="entry name" value="SH3-like_bac-type"/>
</dbReference>
<dbReference type="SMART" id="SM00287">
    <property type="entry name" value="SH3b"/>
    <property type="match status" value="1"/>
</dbReference>
<feature type="domain" description="SH3b" evidence="7">
    <location>
        <begin position="35"/>
        <end position="107"/>
    </location>
</feature>
<sequence length="298" mass="31365">MNIKKSLLACLLVSAAVSAALILPEGNKAAAASAATQKSVVSQTGIIQASVKLRDKPSMSSEVVAYLKSGDQVAILEKSNAYFYKVKTSSGIIGYTSSADQYITVKSGAAAAATASKPDTNAAASKTVTSPSLGAGPSTPVPTPVLPPVSAKPSALIEQVIQTGMKYLGTPYQYGSDRNQTNSFDCSAFTRQIFKEGAGMTLPMDSRQQGAWIKENSSAVYTIDDLKRGDLVFFQDSPGTGTLNTGVNPDQERISHVALYLGDGKLLHTYSEKAGGVVVTDFSNSWKLRFLYGGSVIR</sequence>
<evidence type="ECO:0000256" key="5">
    <source>
        <dbReference type="SAM" id="MobiDB-lite"/>
    </source>
</evidence>
<evidence type="ECO:0000256" key="1">
    <source>
        <dbReference type="ARBA" id="ARBA00007074"/>
    </source>
</evidence>
<evidence type="ECO:0000256" key="2">
    <source>
        <dbReference type="ARBA" id="ARBA00022670"/>
    </source>
</evidence>
<feature type="region of interest" description="Disordered" evidence="5">
    <location>
        <begin position="116"/>
        <end position="147"/>
    </location>
</feature>
<name>A0ABU6PT46_9BACL</name>
<keyword evidence="4" id="KW-0788">Thiol protease</keyword>
<dbReference type="InterPro" id="IPR038765">
    <property type="entry name" value="Papain-like_cys_pep_sf"/>
</dbReference>
<dbReference type="RefSeq" id="WP_328276724.1">
    <property type="nucleotide sequence ID" value="NZ_JARTLD010000018.1"/>
</dbReference>
<dbReference type="InterPro" id="IPR000064">
    <property type="entry name" value="NLP_P60_dom"/>
</dbReference>
<keyword evidence="2" id="KW-0645">Protease</keyword>
<comment type="caution">
    <text evidence="9">The sequence shown here is derived from an EMBL/GenBank/DDBJ whole genome shotgun (WGS) entry which is preliminary data.</text>
</comment>
<protein>
    <submittedName>
        <fullName evidence="9">C40 family peptidase</fullName>
    </submittedName>
</protein>
<dbReference type="Pfam" id="PF08239">
    <property type="entry name" value="SH3_3"/>
    <property type="match status" value="1"/>
</dbReference>
<dbReference type="PROSITE" id="PS51781">
    <property type="entry name" value="SH3B"/>
    <property type="match status" value="1"/>
</dbReference>
<keyword evidence="10" id="KW-1185">Reference proteome</keyword>
<gene>
    <name evidence="9" type="ORF">P9847_07705</name>
</gene>
<dbReference type="PROSITE" id="PS51935">
    <property type="entry name" value="NLPC_P60"/>
    <property type="match status" value="1"/>
</dbReference>
<dbReference type="Gene3D" id="3.90.1720.10">
    <property type="entry name" value="endopeptidase domain like (from Nostoc punctiforme)"/>
    <property type="match status" value="1"/>
</dbReference>
<reference evidence="9 10" key="1">
    <citation type="submission" date="2023-03" db="EMBL/GenBank/DDBJ databases">
        <title>Bacillus Genome Sequencing.</title>
        <authorList>
            <person name="Dunlap C."/>
        </authorList>
    </citation>
    <scope>NUCLEOTIDE SEQUENCE [LARGE SCALE GENOMIC DNA]</scope>
    <source>
        <strain evidence="9 10">NRS-52</strain>
    </source>
</reference>
<evidence type="ECO:0000313" key="10">
    <source>
        <dbReference type="Proteomes" id="UP001343257"/>
    </source>
</evidence>
<evidence type="ECO:0000256" key="6">
    <source>
        <dbReference type="SAM" id="SignalP"/>
    </source>
</evidence>
<proteinExistence type="inferred from homology"/>
<keyword evidence="6" id="KW-0732">Signal</keyword>
<feature type="chain" id="PRO_5047141567" evidence="6">
    <location>
        <begin position="20"/>
        <end position="298"/>
    </location>
</feature>
<feature type="domain" description="NlpC/P60" evidence="8">
    <location>
        <begin position="154"/>
        <end position="297"/>
    </location>
</feature>
<dbReference type="PANTHER" id="PTHR47053:SF1">
    <property type="entry name" value="MUREIN DD-ENDOPEPTIDASE MEPH-RELATED"/>
    <property type="match status" value="1"/>
</dbReference>
<keyword evidence="3" id="KW-0378">Hydrolase</keyword>
<accession>A0ABU6PT46</accession>
<dbReference type="Pfam" id="PF00877">
    <property type="entry name" value="NLPC_P60"/>
    <property type="match status" value="1"/>
</dbReference>
<dbReference type="InterPro" id="IPR051202">
    <property type="entry name" value="Peptidase_C40"/>
</dbReference>
<evidence type="ECO:0000259" key="7">
    <source>
        <dbReference type="PROSITE" id="PS51781"/>
    </source>
</evidence>
<comment type="similarity">
    <text evidence="1">Belongs to the peptidase C40 family.</text>
</comment>
<organism evidence="9 10">
    <name type="scientific">Paenibacillus chibensis</name>
    <dbReference type="NCBI Taxonomy" id="59846"/>
    <lineage>
        <taxon>Bacteria</taxon>
        <taxon>Bacillati</taxon>
        <taxon>Bacillota</taxon>
        <taxon>Bacilli</taxon>
        <taxon>Bacillales</taxon>
        <taxon>Paenibacillaceae</taxon>
        <taxon>Paenibacillus</taxon>
    </lineage>
</organism>
<dbReference type="Gene3D" id="2.30.30.40">
    <property type="entry name" value="SH3 Domains"/>
    <property type="match status" value="1"/>
</dbReference>
<dbReference type="SUPFAM" id="SSF54001">
    <property type="entry name" value="Cysteine proteinases"/>
    <property type="match status" value="1"/>
</dbReference>
<evidence type="ECO:0000259" key="8">
    <source>
        <dbReference type="PROSITE" id="PS51935"/>
    </source>
</evidence>
<evidence type="ECO:0000313" key="9">
    <source>
        <dbReference type="EMBL" id="MED5017195.1"/>
    </source>
</evidence>
<dbReference type="PANTHER" id="PTHR47053">
    <property type="entry name" value="MUREIN DD-ENDOPEPTIDASE MEPH-RELATED"/>
    <property type="match status" value="1"/>
</dbReference>